<proteinExistence type="predicted"/>
<name>A0A8H3LBK2_9GLOM</name>
<evidence type="ECO:0000313" key="4">
    <source>
        <dbReference type="Proteomes" id="UP000615446"/>
    </source>
</evidence>
<protein>
    <recommendedName>
        <fullName evidence="5">CCHC-type domain-containing protein</fullName>
    </recommendedName>
</protein>
<keyword evidence="1" id="KW-0175">Coiled coil</keyword>
<dbReference type="OrthoDB" id="2436548at2759"/>
<feature type="coiled-coil region" evidence="1">
    <location>
        <begin position="46"/>
        <end position="100"/>
    </location>
</feature>
<evidence type="ECO:0000256" key="2">
    <source>
        <dbReference type="SAM" id="MobiDB-lite"/>
    </source>
</evidence>
<evidence type="ECO:0000256" key="1">
    <source>
        <dbReference type="SAM" id="Coils"/>
    </source>
</evidence>
<evidence type="ECO:0008006" key="5">
    <source>
        <dbReference type="Google" id="ProtNLM"/>
    </source>
</evidence>
<accession>A0A8H3LBK2</accession>
<evidence type="ECO:0000313" key="3">
    <source>
        <dbReference type="EMBL" id="GES82681.1"/>
    </source>
</evidence>
<reference evidence="3" key="1">
    <citation type="submission" date="2019-10" db="EMBL/GenBank/DDBJ databases">
        <title>Conservation and host-specific expression of non-tandemly repeated heterogenous ribosome RNA gene in arbuscular mycorrhizal fungi.</title>
        <authorList>
            <person name="Maeda T."/>
            <person name="Kobayashi Y."/>
            <person name="Nakagawa T."/>
            <person name="Ezawa T."/>
            <person name="Yamaguchi K."/>
            <person name="Bino T."/>
            <person name="Nishimoto Y."/>
            <person name="Shigenobu S."/>
            <person name="Kawaguchi M."/>
        </authorList>
    </citation>
    <scope>NUCLEOTIDE SEQUENCE</scope>
    <source>
        <strain evidence="3">HR1</strain>
    </source>
</reference>
<sequence>MAFQRPHPRQRRTCEEYKAELKEENYHLCSVLQTEVDLNCQNKSQINQLERDYSWCEQEIQVFNREMERLENASKEEIRLVESEEQVDRLRCQIKAISSQKNTPEQGNSPDLYNPNINLEMANITKLANAIDSYVENRTTTRDILIDQIKRAIRQVRRKKNILHQDLICKQRRRYDAKAERDLAITRKDLAEAAMGRRNAHHLQRSRGDVGLLEFNQDRLYEHYEKWKNKIHAECQNILNLQGQIFALQNNPPNIQQIGMVGYGPPIFYGHPVGQAARRAEALGLLISCLEGPAKQWYETRIKGKNWKCSNISDNLGVANLTAVRTLAAGNGGSQVGGLNTIGQFQGKVASEIGRIGAGAATGADIIPNGTWDEDWSIASGESTNNAPVAPNAGGGFPAVTIAPNITLGQLIYLLKTAYTTVKHLKQTVVFGQLMQGDMGIEEFSAQIKKISKLARMTPEQQREQLIRGLSSMNQYNLRMMAKFHDTHDNIVDALAEAEKFTLSQKNAPSSIPVFPVANPYITNPYIETSKSGMTKNEIEDLIKTSMASVQPQLTQQNSDLLSAIKSLQKTMSRASKTLDNSKKLVDKKAEDHAIMRFLKDIARVRANEGLDEDYDYDPVDDIIDSMADMTLNSVTINAIKSAVRSAVKKCTKCSKFGYTSCKCPQKKKKKSKKSKKGNINLVIESDSSSDNTSSSDSSDSDTSSSDSSDSDGGLNVHIAKSKKK</sequence>
<feature type="compositionally biased region" description="Basic residues" evidence="2">
    <location>
        <begin position="668"/>
        <end position="677"/>
    </location>
</feature>
<dbReference type="EMBL" id="BLAL01000062">
    <property type="protein sequence ID" value="GES82681.1"/>
    <property type="molecule type" value="Genomic_DNA"/>
</dbReference>
<feature type="compositionally biased region" description="Low complexity" evidence="2">
    <location>
        <begin position="686"/>
        <end position="712"/>
    </location>
</feature>
<gene>
    <name evidence="3" type="ORF">RCL2_000987200</name>
</gene>
<dbReference type="Proteomes" id="UP000615446">
    <property type="component" value="Unassembled WGS sequence"/>
</dbReference>
<feature type="region of interest" description="Disordered" evidence="2">
    <location>
        <begin position="668"/>
        <end position="725"/>
    </location>
</feature>
<comment type="caution">
    <text evidence="3">The sequence shown here is derived from an EMBL/GenBank/DDBJ whole genome shotgun (WGS) entry which is preliminary data.</text>
</comment>
<dbReference type="AlphaFoldDB" id="A0A8H3LBK2"/>
<organism evidence="3 4">
    <name type="scientific">Rhizophagus clarus</name>
    <dbReference type="NCBI Taxonomy" id="94130"/>
    <lineage>
        <taxon>Eukaryota</taxon>
        <taxon>Fungi</taxon>
        <taxon>Fungi incertae sedis</taxon>
        <taxon>Mucoromycota</taxon>
        <taxon>Glomeromycotina</taxon>
        <taxon>Glomeromycetes</taxon>
        <taxon>Glomerales</taxon>
        <taxon>Glomeraceae</taxon>
        <taxon>Rhizophagus</taxon>
    </lineage>
</organism>